<dbReference type="PANTHER" id="PTHR45138:SF9">
    <property type="entry name" value="DIGUANYLATE CYCLASE DGCM-RELATED"/>
    <property type="match status" value="1"/>
</dbReference>
<feature type="domain" description="GGDEF" evidence="5">
    <location>
        <begin position="425"/>
        <end position="557"/>
    </location>
</feature>
<dbReference type="CDD" id="cd01949">
    <property type="entry name" value="GGDEF"/>
    <property type="match status" value="1"/>
</dbReference>
<dbReference type="RefSeq" id="WP_183612400.1">
    <property type="nucleotide sequence ID" value="NZ_JACICY010000002.1"/>
</dbReference>
<feature type="transmembrane region" description="Helical" evidence="3">
    <location>
        <begin position="201"/>
        <end position="227"/>
    </location>
</feature>
<gene>
    <name evidence="6" type="ORF">GGQ88_001423</name>
</gene>
<dbReference type="Gene3D" id="3.30.70.270">
    <property type="match status" value="1"/>
</dbReference>
<accession>A0A7W6EVC7</accession>
<feature type="chain" id="PRO_5031344393" description="diguanylate cyclase" evidence="4">
    <location>
        <begin position="27"/>
        <end position="568"/>
    </location>
</feature>
<dbReference type="Pfam" id="PF07695">
    <property type="entry name" value="7TMR-DISM_7TM"/>
    <property type="match status" value="1"/>
</dbReference>
<organism evidence="6 7">
    <name type="scientific">Novosphingobium hassiacum</name>
    <dbReference type="NCBI Taxonomy" id="173676"/>
    <lineage>
        <taxon>Bacteria</taxon>
        <taxon>Pseudomonadati</taxon>
        <taxon>Pseudomonadota</taxon>
        <taxon>Alphaproteobacteria</taxon>
        <taxon>Sphingomonadales</taxon>
        <taxon>Sphingomonadaceae</taxon>
        <taxon>Novosphingobium</taxon>
    </lineage>
</organism>
<dbReference type="InterPro" id="IPR029787">
    <property type="entry name" value="Nucleotide_cyclase"/>
</dbReference>
<dbReference type="SMART" id="SM00267">
    <property type="entry name" value="GGDEF"/>
    <property type="match status" value="1"/>
</dbReference>
<name>A0A7W6EVC7_9SPHN</name>
<dbReference type="NCBIfam" id="TIGR00254">
    <property type="entry name" value="GGDEF"/>
    <property type="match status" value="1"/>
</dbReference>
<feature type="transmembrane region" description="Helical" evidence="3">
    <location>
        <begin position="170"/>
        <end position="189"/>
    </location>
</feature>
<sequence>MVWIVRQGAYLLALLLVGLVPAAASAQSIPVERVCHASASATETWHDLARTPARWRCDDGGWSLSSEAVLIRFDLGAGDGAVLPQSISTHTGYFERIDVGIVDRSGRTRWASWGPDDLQHIASGPYMSLDLVGVDSNSAQIVVRVIRPWSKTMLSEMTLDPAPHGTGWPMGRIVAMAAICGMLLVPLFINTAFYSALPERYVLWHLLMVAAMLVQAAFATGFVHLIVEPGLMTEWQLSNMAFAVMAGAALMFATTFLEPDKSDPRLRRAGRSLAPVIVLVGALSCVPAELLRPLSAPAMHIAVGATIGVIAAIIIDAWRRGSRVVRFQIIGWTPIMVSGTYRIAAYLIPSLHPTEAIVLYQLALAFEVLVTALGIVSRFVDVRQERDDATARAIELEGVADRDPLTGLRNRRSIEGRFDDLFLRGFRTMAVMDLDLFKHVNDTHGHAVGDTVLRAAARALIDDRDTKAIRMGGEEFILLLRGPGSVARAECCRRAISTRVAAEVPGLDRLVTASMGLVEHDTGGTLQIEFATLYARCDRLLYEAKRLGRNRTMKERVTGFDVHGRAVA</sequence>
<evidence type="ECO:0000313" key="6">
    <source>
        <dbReference type="EMBL" id="MBB3860162.1"/>
    </source>
</evidence>
<keyword evidence="7" id="KW-1185">Reference proteome</keyword>
<dbReference type="EMBL" id="JACICY010000002">
    <property type="protein sequence ID" value="MBB3860162.1"/>
    <property type="molecule type" value="Genomic_DNA"/>
</dbReference>
<dbReference type="PROSITE" id="PS50887">
    <property type="entry name" value="GGDEF"/>
    <property type="match status" value="1"/>
</dbReference>
<keyword evidence="3" id="KW-0812">Transmembrane</keyword>
<dbReference type="EC" id="2.7.7.65" evidence="1"/>
<feature type="transmembrane region" description="Helical" evidence="3">
    <location>
        <begin position="269"/>
        <end position="291"/>
    </location>
</feature>
<comment type="catalytic activity">
    <reaction evidence="2">
        <text>2 GTP = 3',3'-c-di-GMP + 2 diphosphate</text>
        <dbReference type="Rhea" id="RHEA:24898"/>
        <dbReference type="ChEBI" id="CHEBI:33019"/>
        <dbReference type="ChEBI" id="CHEBI:37565"/>
        <dbReference type="ChEBI" id="CHEBI:58805"/>
        <dbReference type="EC" id="2.7.7.65"/>
    </reaction>
</comment>
<dbReference type="PANTHER" id="PTHR45138">
    <property type="entry name" value="REGULATORY COMPONENTS OF SENSORY TRANSDUCTION SYSTEM"/>
    <property type="match status" value="1"/>
</dbReference>
<keyword evidence="3" id="KW-1133">Transmembrane helix</keyword>
<evidence type="ECO:0000256" key="1">
    <source>
        <dbReference type="ARBA" id="ARBA00012528"/>
    </source>
</evidence>
<dbReference type="GO" id="GO:0052621">
    <property type="term" value="F:diguanylate cyclase activity"/>
    <property type="evidence" value="ECO:0007669"/>
    <property type="project" value="UniProtKB-EC"/>
</dbReference>
<evidence type="ECO:0000256" key="3">
    <source>
        <dbReference type="SAM" id="Phobius"/>
    </source>
</evidence>
<evidence type="ECO:0000259" key="5">
    <source>
        <dbReference type="PROSITE" id="PS50887"/>
    </source>
</evidence>
<feature type="transmembrane region" description="Helical" evidence="3">
    <location>
        <begin position="357"/>
        <end position="376"/>
    </location>
</feature>
<dbReference type="SUPFAM" id="SSF55073">
    <property type="entry name" value="Nucleotide cyclase"/>
    <property type="match status" value="1"/>
</dbReference>
<comment type="caution">
    <text evidence="6">The sequence shown here is derived from an EMBL/GenBank/DDBJ whole genome shotgun (WGS) entry which is preliminary data.</text>
</comment>
<dbReference type="GO" id="GO:0043709">
    <property type="term" value="P:cell adhesion involved in single-species biofilm formation"/>
    <property type="evidence" value="ECO:0007669"/>
    <property type="project" value="TreeGrafter"/>
</dbReference>
<feature type="signal peptide" evidence="4">
    <location>
        <begin position="1"/>
        <end position="26"/>
    </location>
</feature>
<feature type="transmembrane region" description="Helical" evidence="3">
    <location>
        <begin position="330"/>
        <end position="351"/>
    </location>
</feature>
<dbReference type="Proteomes" id="UP000562395">
    <property type="component" value="Unassembled WGS sequence"/>
</dbReference>
<dbReference type="AlphaFoldDB" id="A0A7W6EVC7"/>
<dbReference type="Pfam" id="PF00990">
    <property type="entry name" value="GGDEF"/>
    <property type="match status" value="1"/>
</dbReference>
<evidence type="ECO:0000256" key="4">
    <source>
        <dbReference type="SAM" id="SignalP"/>
    </source>
</evidence>
<dbReference type="GO" id="GO:0005886">
    <property type="term" value="C:plasma membrane"/>
    <property type="evidence" value="ECO:0007669"/>
    <property type="project" value="TreeGrafter"/>
</dbReference>
<keyword evidence="4" id="KW-0732">Signal</keyword>
<feature type="transmembrane region" description="Helical" evidence="3">
    <location>
        <begin position="297"/>
        <end position="318"/>
    </location>
</feature>
<dbReference type="GO" id="GO:1902201">
    <property type="term" value="P:negative regulation of bacterial-type flagellum-dependent cell motility"/>
    <property type="evidence" value="ECO:0007669"/>
    <property type="project" value="TreeGrafter"/>
</dbReference>
<protein>
    <recommendedName>
        <fullName evidence="1">diguanylate cyclase</fullName>
        <ecNumber evidence="1">2.7.7.65</ecNumber>
    </recommendedName>
</protein>
<dbReference type="InterPro" id="IPR050469">
    <property type="entry name" value="Diguanylate_Cyclase"/>
</dbReference>
<evidence type="ECO:0000256" key="2">
    <source>
        <dbReference type="ARBA" id="ARBA00034247"/>
    </source>
</evidence>
<dbReference type="InterPro" id="IPR043128">
    <property type="entry name" value="Rev_trsase/Diguanyl_cyclase"/>
</dbReference>
<keyword evidence="3" id="KW-0472">Membrane</keyword>
<dbReference type="InterPro" id="IPR011623">
    <property type="entry name" value="7TMR_DISM_rcpt_extracell_dom1"/>
</dbReference>
<reference evidence="6 7" key="1">
    <citation type="submission" date="2020-08" db="EMBL/GenBank/DDBJ databases">
        <title>Genomic Encyclopedia of Type Strains, Phase IV (KMG-IV): sequencing the most valuable type-strain genomes for metagenomic binning, comparative biology and taxonomic classification.</title>
        <authorList>
            <person name="Goeker M."/>
        </authorList>
    </citation>
    <scope>NUCLEOTIDE SEQUENCE [LARGE SCALE GENOMIC DNA]</scope>
    <source>
        <strain evidence="6 7">DSM 14552</strain>
    </source>
</reference>
<feature type="transmembrane region" description="Helical" evidence="3">
    <location>
        <begin position="239"/>
        <end position="257"/>
    </location>
</feature>
<dbReference type="InterPro" id="IPR000160">
    <property type="entry name" value="GGDEF_dom"/>
</dbReference>
<evidence type="ECO:0000313" key="7">
    <source>
        <dbReference type="Proteomes" id="UP000562395"/>
    </source>
</evidence>
<proteinExistence type="predicted"/>